<dbReference type="Gene3D" id="3.80.10.10">
    <property type="entry name" value="Ribonuclease Inhibitor"/>
    <property type="match status" value="1"/>
</dbReference>
<dbReference type="SUPFAM" id="SSF52047">
    <property type="entry name" value="RNI-like"/>
    <property type="match status" value="1"/>
</dbReference>
<name>A0AAD7I879_9AGAR</name>
<dbReference type="Gene3D" id="1.20.1280.50">
    <property type="match status" value="1"/>
</dbReference>
<proteinExistence type="predicted"/>
<dbReference type="InterPro" id="IPR032675">
    <property type="entry name" value="LRR_dom_sf"/>
</dbReference>
<evidence type="ECO:0000313" key="1">
    <source>
        <dbReference type="EMBL" id="KAJ7737290.1"/>
    </source>
</evidence>
<comment type="caution">
    <text evidence="1">The sequence shown here is derived from an EMBL/GenBank/DDBJ whole genome shotgun (WGS) entry which is preliminary data.</text>
</comment>
<reference evidence="1" key="1">
    <citation type="submission" date="2023-03" db="EMBL/GenBank/DDBJ databases">
        <title>Massive genome expansion in bonnet fungi (Mycena s.s.) driven by repeated elements and novel gene families across ecological guilds.</title>
        <authorList>
            <consortium name="Lawrence Berkeley National Laboratory"/>
            <person name="Harder C.B."/>
            <person name="Miyauchi S."/>
            <person name="Viragh M."/>
            <person name="Kuo A."/>
            <person name="Thoen E."/>
            <person name="Andreopoulos B."/>
            <person name="Lu D."/>
            <person name="Skrede I."/>
            <person name="Drula E."/>
            <person name="Henrissat B."/>
            <person name="Morin E."/>
            <person name="Kohler A."/>
            <person name="Barry K."/>
            <person name="LaButti K."/>
            <person name="Morin E."/>
            <person name="Salamov A."/>
            <person name="Lipzen A."/>
            <person name="Mereny Z."/>
            <person name="Hegedus B."/>
            <person name="Baldrian P."/>
            <person name="Stursova M."/>
            <person name="Weitz H."/>
            <person name="Taylor A."/>
            <person name="Grigoriev I.V."/>
            <person name="Nagy L.G."/>
            <person name="Martin F."/>
            <person name="Kauserud H."/>
        </authorList>
    </citation>
    <scope>NUCLEOTIDE SEQUENCE</scope>
    <source>
        <strain evidence="1">CBHHK182m</strain>
    </source>
</reference>
<accession>A0AAD7I879</accession>
<dbReference type="Proteomes" id="UP001215598">
    <property type="component" value="Unassembled WGS sequence"/>
</dbReference>
<dbReference type="AlphaFoldDB" id="A0AAD7I879"/>
<evidence type="ECO:0008006" key="3">
    <source>
        <dbReference type="Google" id="ProtNLM"/>
    </source>
</evidence>
<keyword evidence="2" id="KW-1185">Reference proteome</keyword>
<dbReference type="EMBL" id="JARKIB010000117">
    <property type="protein sequence ID" value="KAJ7737290.1"/>
    <property type="molecule type" value="Genomic_DNA"/>
</dbReference>
<sequence>MTTQTGRRRHAAHLESDFPSERMAILPSPTLTASGIRSRLLEIEKERKHLLESLDSIVYPVLTLPPEVTSEIFIHCVGGYTRHGPLLVASVCKAWRTIALTTPVLWSEFRGSRFGGFRGRGNLVSLLQCWLPRARSCPLTLEAIELGEFSHEDVLSSIAPYASQWMSLDLTAGFRPIVFPVGAIRKPLPLLKTLKIQVQRWPSGGPTCITAFAAAPKLREIHLIRMSLSQISLPWIQITCLTLSYQSLAQIFEILQQTPNLEDLTVSLDDRHIVQLSPFILPRLRRVKLSSALILNYLTLPALQSLELTRVKAAERASVQSLLQRSECAIRAFHLNMTDMQDTCDCLSDLPSVADVTIQYPDWSTGDLTRFFNWLSESENRTVLPALEMLYIDGATGNVEVGAIEAFLSARRTSADGGPNLKLFKLLFSYKNCVDFQVERTLKRLADLRMGGLQIDVTQAHKWATRYIDSKMMQVISGEYTDERNAG</sequence>
<evidence type="ECO:0000313" key="2">
    <source>
        <dbReference type="Proteomes" id="UP001215598"/>
    </source>
</evidence>
<protein>
    <recommendedName>
        <fullName evidence="3">F-box domain-containing protein</fullName>
    </recommendedName>
</protein>
<organism evidence="1 2">
    <name type="scientific">Mycena metata</name>
    <dbReference type="NCBI Taxonomy" id="1033252"/>
    <lineage>
        <taxon>Eukaryota</taxon>
        <taxon>Fungi</taxon>
        <taxon>Dikarya</taxon>
        <taxon>Basidiomycota</taxon>
        <taxon>Agaricomycotina</taxon>
        <taxon>Agaricomycetes</taxon>
        <taxon>Agaricomycetidae</taxon>
        <taxon>Agaricales</taxon>
        <taxon>Marasmiineae</taxon>
        <taxon>Mycenaceae</taxon>
        <taxon>Mycena</taxon>
    </lineage>
</organism>
<gene>
    <name evidence="1" type="ORF">B0H16DRAFT_1730358</name>
</gene>